<evidence type="ECO:0000256" key="3">
    <source>
        <dbReference type="ARBA" id="ARBA00022448"/>
    </source>
</evidence>
<dbReference type="InterPro" id="IPR027417">
    <property type="entry name" value="P-loop_NTPase"/>
</dbReference>
<protein>
    <submittedName>
        <fullName evidence="13">Uncharacterized protein</fullName>
    </submittedName>
</protein>
<dbReference type="PROSITE" id="PS00211">
    <property type="entry name" value="ABC_TRANSPORTER_1"/>
    <property type="match status" value="1"/>
</dbReference>
<dbReference type="InterPro" id="IPR011527">
    <property type="entry name" value="ABC1_TM_dom"/>
</dbReference>
<dbReference type="PANTHER" id="PTHR43394:SF1">
    <property type="entry name" value="ATP-BINDING CASSETTE SUB-FAMILY B MEMBER 10, MITOCHONDRIAL"/>
    <property type="match status" value="1"/>
</dbReference>
<keyword evidence="6" id="KW-0067">ATP-binding</keyword>
<feature type="region of interest" description="Disordered" evidence="9">
    <location>
        <begin position="764"/>
        <end position="783"/>
    </location>
</feature>
<dbReference type="EMBL" id="QEAQ01000071">
    <property type="protein sequence ID" value="TPX56550.1"/>
    <property type="molecule type" value="Genomic_DNA"/>
</dbReference>
<dbReference type="SMART" id="SM00382">
    <property type="entry name" value="AAA"/>
    <property type="match status" value="2"/>
</dbReference>
<dbReference type="PANTHER" id="PTHR43394">
    <property type="entry name" value="ATP-DEPENDENT PERMEASE MDL1, MITOCHONDRIAL"/>
    <property type="match status" value="1"/>
</dbReference>
<dbReference type="Pfam" id="PF00664">
    <property type="entry name" value="ABC_membrane"/>
    <property type="match status" value="2"/>
</dbReference>
<feature type="transmembrane region" description="Helical" evidence="10">
    <location>
        <begin position="929"/>
        <end position="948"/>
    </location>
</feature>
<sequence>MQKDAEELIERTEMRHVDNSAQKSYGDSRDKKHGDAESRGTPVARPPRRLVHVNVWNFVDAQTKVLFSLGVLASLLNGLVFPLLDYLSSLLAGIIGVYQNSPPGGYPGNLHDDVFQYIIYLAVLAPSALLIGALQGYLWMVAGERATLLLRKAIFEHHMGRNQAYHDEHGPGEFSNMVTRDAMKVREAIGERLGRTLTLASAVLFALTLGLYTEWRLAVIIIGASIIPITITTLAVRRIRKDTEKVQQKYSDLSSSTLEVLSNIRTVFSLNGEAEEWTRYNAALASVGRLARAIYLQVALRLGASSFFMDAILSPVFLYAGWLAVNAISTQANIINTFLQVSSALNGLNQIVENLQSISDGQAASGAIFEFLLDAKNEAQQRAAVKLQSISPEQAENANISFKNVMFSYPSRPGVTVIDNLSLDIPYGSKIAFVGRSGSGKSTITQLLLRLHNVSAGSIFVGNLDLASIEPHSWRENVGLVNQEPVLFRGTIADNVALGCLTPPSREQIVEACQLARVAHVIDRLPLGYDSIIAAAGGAAGGGGGVRLSGGEKQRLAIARALLRRPKFMIFDECTSALDVNTEKEVQDAIDAVCHGMTSVIIAHRLGTIRNADCICVLEQGRIVEKGTHNELLELEGIYAAMIRESVDGEREITEASHDRVGLPTFKISDEDDRESLNSGETWSDDDSVELLDDSSRASSIMKFDTQWIDLVDVQPQAQAIQVAWNMAKGWHGQWSSREGLSPDVASVHSIALTPVKDVLCERPKEMNKKKKKNPKGEKETKKVYSKAESKQVRKWFLQIVGTEKMWVSLGLFGSFFLGGLTPLQSLIMANNFSVLSEPDHDGNRWRHVIFYSSLFLGFAFLGLLGRTLRRLSFSISGTNLANRVRSQVFGQLLSQDMYFYDEPEQTAGALATMLAADPDVIERLLEGILGSILSMIVSVVIAVGIAMGASWKLTLFMFACAPLVVFANYAQLKGSSNYAELIKLQLEKAGTDATAAVSNAKTIMCLGKEQQFIASFSESLDDAFKQGTSARLLTGLAAGCNTSFFVFGYIAAFVYIYHLIIRQLISFHDVLVVVLSVMWVAQSLGALSAASRNIGETTAVVHGLHQLMSRNPRIRSRRLPSFNPNRDGKVDGNHTQLDLPLAGGDVDKQHSPNMQGRIVFQNVDFAYPALPDKKVLSDLTLTIEQGQTVAFIGPSGSGKSTVASLLSRLYDPTGGKVTVDGIDLKEWDLVALRRQVAVVAQEPVLFSRSVRENIAYGASAAPAGAVVNVTEEQLVKAAAVGSVDEFVDELPNGYETVIGTGSVSGGQKQRIAIARACIRKPRILILDEATSALDVHNEKIVRTAIDTLTKDITTIMVAHRLSTVRDADKIVLLSDGVILESGTHSELLAMDGAYAQMVRRQEAANGRHAM</sequence>
<name>A0A507E0H9_9FUNG</name>
<dbReference type="InterPro" id="IPR036640">
    <property type="entry name" value="ABC1_TM_sf"/>
</dbReference>
<dbReference type="FunFam" id="3.40.50.300:FF:000218">
    <property type="entry name" value="Multidrug ABC transporter ATP-binding protein"/>
    <property type="match status" value="1"/>
</dbReference>
<dbReference type="SUPFAM" id="SSF90123">
    <property type="entry name" value="ABC transporter transmembrane region"/>
    <property type="match status" value="2"/>
</dbReference>
<evidence type="ECO:0000256" key="10">
    <source>
        <dbReference type="SAM" id="Phobius"/>
    </source>
</evidence>
<dbReference type="GO" id="GO:0005524">
    <property type="term" value="F:ATP binding"/>
    <property type="evidence" value="ECO:0007669"/>
    <property type="project" value="UniProtKB-KW"/>
</dbReference>
<dbReference type="GO" id="GO:0015421">
    <property type="term" value="F:ABC-type oligopeptide transporter activity"/>
    <property type="evidence" value="ECO:0007669"/>
    <property type="project" value="TreeGrafter"/>
</dbReference>
<evidence type="ECO:0000256" key="2">
    <source>
        <dbReference type="ARBA" id="ARBA00005580"/>
    </source>
</evidence>
<feature type="region of interest" description="Disordered" evidence="9">
    <location>
        <begin position="1"/>
        <end position="44"/>
    </location>
</feature>
<keyword evidence="4 10" id="KW-0812">Transmembrane</keyword>
<feature type="domain" description="ABC transmembrane type-1" evidence="12">
    <location>
        <begin position="810"/>
        <end position="1097"/>
    </location>
</feature>
<evidence type="ECO:0000256" key="9">
    <source>
        <dbReference type="SAM" id="MobiDB-lite"/>
    </source>
</evidence>
<feature type="transmembrane region" description="Helical" evidence="10">
    <location>
        <begin position="807"/>
        <end position="829"/>
    </location>
</feature>
<evidence type="ECO:0000256" key="7">
    <source>
        <dbReference type="ARBA" id="ARBA00022989"/>
    </source>
</evidence>
<comment type="subcellular location">
    <subcellularLocation>
        <location evidence="1">Membrane</location>
        <topology evidence="1">Multi-pass membrane protein</topology>
    </subcellularLocation>
</comment>
<dbReference type="CDD" id="cd18578">
    <property type="entry name" value="ABC_6TM_Pgp_ABCB1_D2_like"/>
    <property type="match status" value="1"/>
</dbReference>
<keyword evidence="14" id="KW-1185">Reference proteome</keyword>
<gene>
    <name evidence="13" type="ORF">PhCBS80983_g04459</name>
</gene>
<evidence type="ECO:0000313" key="13">
    <source>
        <dbReference type="EMBL" id="TPX56550.1"/>
    </source>
</evidence>
<feature type="domain" description="ABC transmembrane type-1" evidence="12">
    <location>
        <begin position="69"/>
        <end position="360"/>
    </location>
</feature>
<dbReference type="InterPro" id="IPR039421">
    <property type="entry name" value="Type_1_exporter"/>
</dbReference>
<feature type="domain" description="ABC transporter" evidence="11">
    <location>
        <begin position="400"/>
        <end position="645"/>
    </location>
</feature>
<feature type="transmembrane region" description="Helical" evidence="10">
    <location>
        <begin position="1071"/>
        <end position="1091"/>
    </location>
</feature>
<keyword evidence="5" id="KW-0547">Nucleotide-binding</keyword>
<evidence type="ECO:0000256" key="5">
    <source>
        <dbReference type="ARBA" id="ARBA00022741"/>
    </source>
</evidence>
<reference evidence="13 14" key="1">
    <citation type="journal article" date="2019" name="Sci. Rep.">
        <title>Comparative genomics of chytrid fungi reveal insights into the obligate biotrophic and pathogenic lifestyle of Synchytrium endobioticum.</title>
        <authorList>
            <person name="van de Vossenberg B.T.L.H."/>
            <person name="Warris S."/>
            <person name="Nguyen H.D.T."/>
            <person name="van Gent-Pelzer M.P.E."/>
            <person name="Joly D.L."/>
            <person name="van de Geest H.C."/>
            <person name="Bonants P.J.M."/>
            <person name="Smith D.S."/>
            <person name="Levesque C.A."/>
            <person name="van der Lee T.A.J."/>
        </authorList>
    </citation>
    <scope>NUCLEOTIDE SEQUENCE [LARGE SCALE GENOMIC DNA]</scope>
    <source>
        <strain evidence="13 14">CBS 809.83</strain>
    </source>
</reference>
<evidence type="ECO:0000259" key="11">
    <source>
        <dbReference type="PROSITE" id="PS50893"/>
    </source>
</evidence>
<dbReference type="PROSITE" id="PS50893">
    <property type="entry name" value="ABC_TRANSPORTER_2"/>
    <property type="match status" value="2"/>
</dbReference>
<organism evidence="13 14">
    <name type="scientific">Powellomyces hirtus</name>
    <dbReference type="NCBI Taxonomy" id="109895"/>
    <lineage>
        <taxon>Eukaryota</taxon>
        <taxon>Fungi</taxon>
        <taxon>Fungi incertae sedis</taxon>
        <taxon>Chytridiomycota</taxon>
        <taxon>Chytridiomycota incertae sedis</taxon>
        <taxon>Chytridiomycetes</taxon>
        <taxon>Spizellomycetales</taxon>
        <taxon>Powellomycetaceae</taxon>
        <taxon>Powellomyces</taxon>
    </lineage>
</organism>
<feature type="transmembrane region" description="Helical" evidence="10">
    <location>
        <begin position="118"/>
        <end position="142"/>
    </location>
</feature>
<dbReference type="GO" id="GO:0005737">
    <property type="term" value="C:cytoplasm"/>
    <property type="evidence" value="ECO:0007669"/>
    <property type="project" value="UniProtKB-ARBA"/>
</dbReference>
<feature type="transmembrane region" description="Helical" evidence="10">
    <location>
        <begin position="1033"/>
        <end position="1059"/>
    </location>
</feature>
<dbReference type="Proteomes" id="UP000318582">
    <property type="component" value="Unassembled WGS sequence"/>
</dbReference>
<dbReference type="GO" id="GO:0016020">
    <property type="term" value="C:membrane"/>
    <property type="evidence" value="ECO:0007669"/>
    <property type="project" value="UniProtKB-SubCell"/>
</dbReference>
<feature type="compositionally biased region" description="Basic and acidic residues" evidence="9">
    <location>
        <begin position="26"/>
        <end position="38"/>
    </location>
</feature>
<keyword evidence="3" id="KW-0813">Transport</keyword>
<feature type="transmembrane region" description="Helical" evidence="10">
    <location>
        <begin position="193"/>
        <end position="212"/>
    </location>
</feature>
<keyword evidence="7 10" id="KW-1133">Transmembrane helix</keyword>
<dbReference type="InterPro" id="IPR017871">
    <property type="entry name" value="ABC_transporter-like_CS"/>
</dbReference>
<feature type="transmembrane region" description="Helical" evidence="10">
    <location>
        <begin position="218"/>
        <end position="236"/>
    </location>
</feature>
<evidence type="ECO:0000256" key="4">
    <source>
        <dbReference type="ARBA" id="ARBA00022692"/>
    </source>
</evidence>
<comment type="caution">
    <text evidence="13">The sequence shown here is derived from an EMBL/GenBank/DDBJ whole genome shotgun (WGS) entry which is preliminary data.</text>
</comment>
<dbReference type="InterPro" id="IPR003593">
    <property type="entry name" value="AAA+_ATPase"/>
</dbReference>
<dbReference type="InterPro" id="IPR003439">
    <property type="entry name" value="ABC_transporter-like_ATP-bd"/>
</dbReference>
<evidence type="ECO:0000256" key="8">
    <source>
        <dbReference type="ARBA" id="ARBA00023136"/>
    </source>
</evidence>
<evidence type="ECO:0000313" key="14">
    <source>
        <dbReference type="Proteomes" id="UP000318582"/>
    </source>
</evidence>
<dbReference type="Gene3D" id="1.20.1560.10">
    <property type="entry name" value="ABC transporter type 1, transmembrane domain"/>
    <property type="match status" value="2"/>
</dbReference>
<accession>A0A507E0H9</accession>
<keyword evidence="8 10" id="KW-0472">Membrane</keyword>
<dbReference type="GO" id="GO:0016887">
    <property type="term" value="F:ATP hydrolysis activity"/>
    <property type="evidence" value="ECO:0007669"/>
    <property type="project" value="InterPro"/>
</dbReference>
<comment type="similarity">
    <text evidence="2">Belongs to the ABC transporter superfamily. ABCB family. Mitochondrial peptide exporter (TC 3.A.1.212) subfamily.</text>
</comment>
<evidence type="ECO:0000259" key="12">
    <source>
        <dbReference type="PROSITE" id="PS50929"/>
    </source>
</evidence>
<dbReference type="CDD" id="cd18577">
    <property type="entry name" value="ABC_6TM_Pgp_ABCB1_D1_like"/>
    <property type="match status" value="1"/>
</dbReference>
<feature type="transmembrane region" description="Helical" evidence="10">
    <location>
        <begin position="849"/>
        <end position="866"/>
    </location>
</feature>
<dbReference type="Pfam" id="PF00005">
    <property type="entry name" value="ABC_tran"/>
    <property type="match status" value="2"/>
</dbReference>
<feature type="domain" description="ABC transporter" evidence="11">
    <location>
        <begin position="1159"/>
        <end position="1401"/>
    </location>
</feature>
<dbReference type="Gene3D" id="3.40.50.300">
    <property type="entry name" value="P-loop containing nucleotide triphosphate hydrolases"/>
    <property type="match status" value="2"/>
</dbReference>
<feature type="transmembrane region" description="Helical" evidence="10">
    <location>
        <begin position="954"/>
        <end position="971"/>
    </location>
</feature>
<dbReference type="STRING" id="109895.A0A507E0H9"/>
<evidence type="ECO:0000256" key="1">
    <source>
        <dbReference type="ARBA" id="ARBA00004141"/>
    </source>
</evidence>
<proteinExistence type="inferred from homology"/>
<dbReference type="PROSITE" id="PS50929">
    <property type="entry name" value="ABC_TM1F"/>
    <property type="match status" value="2"/>
</dbReference>
<feature type="transmembrane region" description="Helical" evidence="10">
    <location>
        <begin position="65"/>
        <end position="98"/>
    </location>
</feature>
<dbReference type="SUPFAM" id="SSF52540">
    <property type="entry name" value="P-loop containing nucleoside triphosphate hydrolases"/>
    <property type="match status" value="2"/>
</dbReference>
<dbReference type="FunFam" id="3.40.50.300:FF:000604">
    <property type="entry name" value="ABC transporter B family member 28"/>
    <property type="match status" value="1"/>
</dbReference>
<feature type="compositionally biased region" description="Basic and acidic residues" evidence="9">
    <location>
        <begin position="1"/>
        <end position="18"/>
    </location>
</feature>
<evidence type="ECO:0000256" key="6">
    <source>
        <dbReference type="ARBA" id="ARBA00022840"/>
    </source>
</evidence>